<keyword evidence="2" id="KW-1185">Reference proteome</keyword>
<evidence type="ECO:0000313" key="1">
    <source>
        <dbReference type="EMBL" id="KAJ2899576.1"/>
    </source>
</evidence>
<gene>
    <name evidence="1" type="ORF">IWW38_000926</name>
</gene>
<comment type="caution">
    <text evidence="1">The sequence shown here is derived from an EMBL/GenBank/DDBJ whole genome shotgun (WGS) entry which is preliminary data.</text>
</comment>
<evidence type="ECO:0000313" key="2">
    <source>
        <dbReference type="Proteomes" id="UP001139981"/>
    </source>
</evidence>
<reference evidence="1" key="1">
    <citation type="submission" date="2022-07" db="EMBL/GenBank/DDBJ databases">
        <title>Phylogenomic reconstructions and comparative analyses of Kickxellomycotina fungi.</title>
        <authorList>
            <person name="Reynolds N.K."/>
            <person name="Stajich J.E."/>
            <person name="Barry K."/>
            <person name="Grigoriev I.V."/>
            <person name="Crous P."/>
            <person name="Smith M.E."/>
        </authorList>
    </citation>
    <scope>NUCLEOTIDE SEQUENCE</scope>
    <source>
        <strain evidence="1">CBS 190363</strain>
    </source>
</reference>
<dbReference type="Proteomes" id="UP001139981">
    <property type="component" value="Unassembled WGS sequence"/>
</dbReference>
<organism evidence="1 2">
    <name type="scientific">Coemansia aciculifera</name>
    <dbReference type="NCBI Taxonomy" id="417176"/>
    <lineage>
        <taxon>Eukaryota</taxon>
        <taxon>Fungi</taxon>
        <taxon>Fungi incertae sedis</taxon>
        <taxon>Zoopagomycota</taxon>
        <taxon>Kickxellomycotina</taxon>
        <taxon>Kickxellomycetes</taxon>
        <taxon>Kickxellales</taxon>
        <taxon>Kickxellaceae</taxon>
        <taxon>Coemansia</taxon>
    </lineage>
</organism>
<sequence>MSLGRNLRFIRKYHAERHSSLQPKTWIISDGNILNDYKASRVASALRMPCEVKRIPQSGLVPPLMRQALTKIRSVIQPDYAGPLSLIDDTLGSDDFPQLAVASSNRCLPALLELKQRTRGNLISVFLGLPAVKLAKIDALVLSRLDQMRLRQLGPARANLDNSTSTLLPFSGATLPDSPAPQPQADSKRTVVVCIGSGEASAGFRLQTSDIALLAEGLEHIQPAQLRVLLSPALSSHLKSKVLSLLVERLRQSSHTDIEVVDCSLPDQPSPVDILTSASVVVATADDIASVSLAVALQLPVYISGEERTTGILRNYYKVLDTNNLVRRFYPRGSRYSYMVMSDISGDIDEYSSLRDHEPWAKYDSQQDLDDISAFIRQRIKAIHE</sequence>
<accession>A0ACC1M8E7</accession>
<proteinExistence type="predicted"/>
<dbReference type="EMBL" id="JANBVB010000023">
    <property type="protein sequence ID" value="KAJ2899576.1"/>
    <property type="molecule type" value="Genomic_DNA"/>
</dbReference>
<protein>
    <submittedName>
        <fullName evidence="1">Uncharacterized protein</fullName>
    </submittedName>
</protein>
<name>A0ACC1M8E7_9FUNG</name>